<proteinExistence type="predicted"/>
<dbReference type="Proteomes" id="UP000683925">
    <property type="component" value="Unassembled WGS sequence"/>
</dbReference>
<keyword evidence="2" id="KW-1185">Reference proteome</keyword>
<dbReference type="GO" id="GO:0008080">
    <property type="term" value="F:N-acetyltransferase activity"/>
    <property type="evidence" value="ECO:0007669"/>
    <property type="project" value="TreeGrafter"/>
</dbReference>
<dbReference type="FunFam" id="3.40.630.30:FF:000360">
    <property type="entry name" value="Uncharacterized protein"/>
    <property type="match status" value="1"/>
</dbReference>
<protein>
    <recommendedName>
        <fullName evidence="3">N-acetyltransferase domain-containing protein</fullName>
    </recommendedName>
</protein>
<gene>
    <name evidence="1" type="ORF">POCTA_138.1.T1320011</name>
</gene>
<accession>A0A8S1XRS2</accession>
<name>A0A8S1XRS2_PAROT</name>
<reference evidence="1" key="1">
    <citation type="submission" date="2021-01" db="EMBL/GenBank/DDBJ databases">
        <authorList>
            <consortium name="Genoscope - CEA"/>
            <person name="William W."/>
        </authorList>
    </citation>
    <scope>NUCLEOTIDE SEQUENCE</scope>
</reference>
<dbReference type="PANTHER" id="PTHR20905">
    <property type="entry name" value="N-ACETYLTRANSFERASE-RELATED"/>
    <property type="match status" value="1"/>
</dbReference>
<evidence type="ECO:0000313" key="1">
    <source>
        <dbReference type="EMBL" id="CAD8204176.1"/>
    </source>
</evidence>
<organism evidence="1 2">
    <name type="scientific">Paramecium octaurelia</name>
    <dbReference type="NCBI Taxonomy" id="43137"/>
    <lineage>
        <taxon>Eukaryota</taxon>
        <taxon>Sar</taxon>
        <taxon>Alveolata</taxon>
        <taxon>Ciliophora</taxon>
        <taxon>Intramacronucleata</taxon>
        <taxon>Oligohymenophorea</taxon>
        <taxon>Peniculida</taxon>
        <taxon>Parameciidae</taxon>
        <taxon>Paramecium</taxon>
    </lineage>
</organism>
<dbReference type="OMA" id="DIQSCFT"/>
<dbReference type="EMBL" id="CAJJDP010000133">
    <property type="protein sequence ID" value="CAD8204176.1"/>
    <property type="molecule type" value="Genomic_DNA"/>
</dbReference>
<evidence type="ECO:0008006" key="3">
    <source>
        <dbReference type="Google" id="ProtNLM"/>
    </source>
</evidence>
<evidence type="ECO:0000313" key="2">
    <source>
        <dbReference type="Proteomes" id="UP000683925"/>
    </source>
</evidence>
<dbReference type="PANTHER" id="PTHR20905:SF1">
    <property type="entry name" value="AT07410P-RELATED"/>
    <property type="match status" value="1"/>
</dbReference>
<sequence>MNISNINNLSQLIQEKEEKHFTFRKLEHQDVPQIQSLMSNQFLNYNPAFKIVQLTEQDIQSCFTKELFDSIIQEKLSFGAFKQDMLVSACLTYDLGFNDNQQDTLTLNLTERMQEIIDMNDLLLGKYANNREIKLKQIAYVSHLATKSDYFHQQLALCCCFLSVQECSKLGFQQMITVAEHVATQKTFEKIFKTIEVIKEISDFKNQPIVIRSFNCSITSQ</sequence>
<dbReference type="AlphaFoldDB" id="A0A8S1XRS2"/>
<comment type="caution">
    <text evidence="1">The sequence shown here is derived from an EMBL/GenBank/DDBJ whole genome shotgun (WGS) entry which is preliminary data.</text>
</comment>
<dbReference type="OrthoDB" id="296966at2759"/>